<dbReference type="SUPFAM" id="SSF90229">
    <property type="entry name" value="CCCH zinc finger"/>
    <property type="match status" value="1"/>
</dbReference>
<dbReference type="InterPro" id="IPR036855">
    <property type="entry name" value="Znf_CCCH_sf"/>
</dbReference>
<organism evidence="7 8">
    <name type="scientific">Morella rubra</name>
    <name type="common">Chinese bayberry</name>
    <dbReference type="NCBI Taxonomy" id="262757"/>
    <lineage>
        <taxon>Eukaryota</taxon>
        <taxon>Viridiplantae</taxon>
        <taxon>Streptophyta</taxon>
        <taxon>Embryophyta</taxon>
        <taxon>Tracheophyta</taxon>
        <taxon>Spermatophyta</taxon>
        <taxon>Magnoliopsida</taxon>
        <taxon>eudicotyledons</taxon>
        <taxon>Gunneridae</taxon>
        <taxon>Pentapetalae</taxon>
        <taxon>rosids</taxon>
        <taxon>fabids</taxon>
        <taxon>Fagales</taxon>
        <taxon>Myricaceae</taxon>
        <taxon>Morella</taxon>
    </lineage>
</organism>
<dbReference type="Proteomes" id="UP000516437">
    <property type="component" value="Chromosome 2"/>
</dbReference>
<dbReference type="InterPro" id="IPR000571">
    <property type="entry name" value="Znf_CCCH"/>
</dbReference>
<evidence type="ECO:0000256" key="5">
    <source>
        <dbReference type="SAM" id="MobiDB-lite"/>
    </source>
</evidence>
<protein>
    <submittedName>
        <fullName evidence="7">Protein FRIGIDA-ESSENTIAL 1</fullName>
    </submittedName>
</protein>
<evidence type="ECO:0000259" key="6">
    <source>
        <dbReference type="PROSITE" id="PS50103"/>
    </source>
</evidence>
<dbReference type="Pfam" id="PF00642">
    <property type="entry name" value="zf-CCCH"/>
    <property type="match status" value="1"/>
</dbReference>
<proteinExistence type="predicted"/>
<feature type="zinc finger region" description="C3H1-type" evidence="4">
    <location>
        <begin position="282"/>
        <end position="309"/>
    </location>
</feature>
<gene>
    <name evidence="7" type="ORF">CJ030_MR2G007004</name>
</gene>
<feature type="compositionally biased region" description="Acidic residues" evidence="5">
    <location>
        <begin position="25"/>
        <end position="53"/>
    </location>
</feature>
<name>A0A6A1WE09_9ROSI</name>
<keyword evidence="1 4" id="KW-0479">Metal-binding</keyword>
<feature type="domain" description="C3H1-type" evidence="6">
    <location>
        <begin position="282"/>
        <end position="309"/>
    </location>
</feature>
<keyword evidence="2 4" id="KW-0863">Zinc-finger</keyword>
<keyword evidence="8" id="KW-1185">Reference proteome</keyword>
<evidence type="ECO:0000256" key="4">
    <source>
        <dbReference type="PROSITE-ProRule" id="PRU00723"/>
    </source>
</evidence>
<accession>A0A6A1WE09</accession>
<dbReference type="PANTHER" id="PTHR36886">
    <property type="entry name" value="PROTEIN FRIGIDA-ESSENTIAL 1"/>
    <property type="match status" value="1"/>
</dbReference>
<keyword evidence="3 4" id="KW-0862">Zinc</keyword>
<evidence type="ECO:0000313" key="7">
    <source>
        <dbReference type="EMBL" id="KAB1221968.1"/>
    </source>
</evidence>
<evidence type="ECO:0000256" key="3">
    <source>
        <dbReference type="ARBA" id="ARBA00022833"/>
    </source>
</evidence>
<feature type="region of interest" description="Disordered" evidence="5">
    <location>
        <begin position="334"/>
        <end position="361"/>
    </location>
</feature>
<evidence type="ECO:0000256" key="1">
    <source>
        <dbReference type="ARBA" id="ARBA00022723"/>
    </source>
</evidence>
<comment type="caution">
    <text evidence="7">The sequence shown here is derived from an EMBL/GenBank/DDBJ whole genome shotgun (WGS) entry which is preliminary data.</text>
</comment>
<feature type="region of interest" description="Disordered" evidence="5">
    <location>
        <begin position="66"/>
        <end position="89"/>
    </location>
</feature>
<dbReference type="SMART" id="SM00356">
    <property type="entry name" value="ZnF_C3H1"/>
    <property type="match status" value="1"/>
</dbReference>
<reference evidence="7 8" key="1">
    <citation type="journal article" date="2019" name="Plant Biotechnol. J.">
        <title>The red bayberry genome and genetic basis of sex determination.</title>
        <authorList>
            <person name="Jia H.M."/>
            <person name="Jia H.J."/>
            <person name="Cai Q.L."/>
            <person name="Wang Y."/>
            <person name="Zhao H.B."/>
            <person name="Yang W.F."/>
            <person name="Wang G.Y."/>
            <person name="Li Y.H."/>
            <person name="Zhan D.L."/>
            <person name="Shen Y.T."/>
            <person name="Niu Q.F."/>
            <person name="Chang L."/>
            <person name="Qiu J."/>
            <person name="Zhao L."/>
            <person name="Xie H.B."/>
            <person name="Fu W.Y."/>
            <person name="Jin J."/>
            <person name="Li X.W."/>
            <person name="Jiao Y."/>
            <person name="Zhou C.C."/>
            <person name="Tu T."/>
            <person name="Chai C.Y."/>
            <person name="Gao J.L."/>
            <person name="Fan L.J."/>
            <person name="van de Weg E."/>
            <person name="Wang J.Y."/>
            <person name="Gao Z.S."/>
        </authorList>
    </citation>
    <scope>NUCLEOTIDE SEQUENCE [LARGE SCALE GENOMIC DNA]</scope>
    <source>
        <tissue evidence="7">Leaves</tissue>
    </source>
</reference>
<dbReference type="EMBL" id="RXIC02000020">
    <property type="protein sequence ID" value="KAB1221968.1"/>
    <property type="molecule type" value="Genomic_DNA"/>
</dbReference>
<dbReference type="OrthoDB" id="1935339at2759"/>
<feature type="region of interest" description="Disordered" evidence="5">
    <location>
        <begin position="1"/>
        <end position="53"/>
    </location>
</feature>
<evidence type="ECO:0000313" key="8">
    <source>
        <dbReference type="Proteomes" id="UP000516437"/>
    </source>
</evidence>
<feature type="region of interest" description="Disordered" evidence="5">
    <location>
        <begin position="126"/>
        <end position="157"/>
    </location>
</feature>
<dbReference type="AlphaFoldDB" id="A0A6A1WE09"/>
<dbReference type="InterPro" id="IPR052650">
    <property type="entry name" value="Zinc_finger_CCCH"/>
</dbReference>
<dbReference type="PROSITE" id="PS50103">
    <property type="entry name" value="ZF_C3H1"/>
    <property type="match status" value="1"/>
</dbReference>
<feature type="compositionally biased region" description="Polar residues" evidence="5">
    <location>
        <begin position="126"/>
        <end position="142"/>
    </location>
</feature>
<feature type="region of interest" description="Disordered" evidence="5">
    <location>
        <begin position="708"/>
        <end position="739"/>
    </location>
</feature>
<sequence length="877" mass="97425">MPSSASAAACSEEEDDSDAPVVSDSDIDNGEQEEQEYEEVEEHDVEEDGDEDIEEYEVVEEYIEEDEVEVEEDEVNVSDSPIEADEGPNDVCQEIEVEGREGLLRLGSSSLEKSEAKITSETLAVEESSANTNFSCPSNEPLTRQREESVLNHEDSKYEKSGKDLVTVEDNRIQEVVEKVSKDRSELRCNIETHFFTKDNIDCTTNFPYSITGNEIADAIPMKDHSGEGVNGAVNTNEGIKQMDGQPGHDKVCRESRFSRLAATDTRTTRLSPGAEIMDGNKRPTVICDFYAKGWCIRGSSCMFLHLKDDLNNIAQKPEAEAAALDRKRNLQVDEGVGDITKRPRSPGFPEPPASSVGNSLEYSSHFTSETILPGDLGESQKWHQFHEKHKLPLLEKEHLSLSLTPDSQQLPSSEDDPGFVSFKAVGRESHRQNWPADNCGDHASLNSGGSFMVRNNLLPEYGVSSSGSVLLSCNYRCGNSSHSSSMDGSGSFRNPHMHIASPLRIHSLSSSSNTYLLNSGLLSSHHKSGWTASSLPFAYSAFNTSPLGAQKLLDSQNECRVSRSSSLLQSSPLLSGFETENLPLTPVSLRSSTHKTKSSSSDWEPSIPFRPSIFIPPIGVSSPESQYDPLRDSIELPKIRDQSFRVSLYSHGASSMDTLHKRKYDSSVLTGTLGPECNNDTISVSSHNKFYENVLEKRCHMRERDSLTAEAERVGTSVVDWQSGTTPKEENPLSPSDVEELTKMSKIDDDHASSYQDDASRHQKELKLNRARHNMNKMDSRLKMDGHVERDGKVARHFRAALIDLAKELLKPTWRDGHLSKDAHNMIVKKVVDKVLRTLEPHQVPTTSESVEQYLSSFRTKIVKLVEGYVNKYGKS</sequence>
<feature type="compositionally biased region" description="Low complexity" evidence="5">
    <location>
        <begin position="1"/>
        <end position="10"/>
    </location>
</feature>
<evidence type="ECO:0000256" key="2">
    <source>
        <dbReference type="ARBA" id="ARBA00022771"/>
    </source>
</evidence>
<feature type="compositionally biased region" description="Basic and acidic residues" evidence="5">
    <location>
        <begin position="143"/>
        <end position="157"/>
    </location>
</feature>
<dbReference type="GO" id="GO:0008270">
    <property type="term" value="F:zinc ion binding"/>
    <property type="evidence" value="ECO:0007669"/>
    <property type="project" value="UniProtKB-KW"/>
</dbReference>
<dbReference type="PANTHER" id="PTHR36886:SF3">
    <property type="entry name" value="PROTEIN FRIGIDA-ESSENTIAL 1"/>
    <property type="match status" value="1"/>
</dbReference>